<evidence type="ECO:0000313" key="5">
    <source>
        <dbReference type="Proteomes" id="UP000255231"/>
    </source>
</evidence>
<dbReference type="KEGG" id="cil:EG358_14570"/>
<protein>
    <submittedName>
        <fullName evidence="3">Plasmid stabilisation system protein</fullName>
    </submittedName>
    <submittedName>
        <fullName evidence="2">Plasmid stabilization system protein ParE</fullName>
    </submittedName>
</protein>
<organism evidence="3 5">
    <name type="scientific">Chryseobacterium indoltheticum</name>
    <dbReference type="NCBI Taxonomy" id="254"/>
    <lineage>
        <taxon>Bacteria</taxon>
        <taxon>Pseudomonadati</taxon>
        <taxon>Bacteroidota</taxon>
        <taxon>Flavobacteriia</taxon>
        <taxon>Flavobacteriales</taxon>
        <taxon>Weeksellaceae</taxon>
        <taxon>Chryseobacterium group</taxon>
        <taxon>Chryseobacterium</taxon>
    </lineage>
</organism>
<name>A0A381F478_9FLAO</name>
<dbReference type="GeneID" id="303674932"/>
<dbReference type="AlphaFoldDB" id="A0A381F478"/>
<dbReference type="InterPro" id="IPR035093">
    <property type="entry name" value="RelE/ParE_toxin_dom_sf"/>
</dbReference>
<dbReference type="Proteomes" id="UP000255231">
    <property type="component" value="Unassembled WGS sequence"/>
</dbReference>
<keyword evidence="4" id="KW-1185">Reference proteome</keyword>
<sequence length="96" mass="11518">MVEIIWSSKALFDKKEILEFWISKNRSNIYSKKLNLLIEQKLKQISENPDSGIQTNIENIRAVLVENYYIHYSIKPETIRILRIWDARQNPEHFTL</sequence>
<dbReference type="Pfam" id="PF05016">
    <property type="entry name" value="ParE_toxin"/>
    <property type="match status" value="1"/>
</dbReference>
<keyword evidence="1" id="KW-1277">Toxin-antitoxin system</keyword>
<dbReference type="Gene3D" id="3.30.2310.20">
    <property type="entry name" value="RelE-like"/>
    <property type="match status" value="1"/>
</dbReference>
<reference evidence="3 5" key="2">
    <citation type="submission" date="2018-06" db="EMBL/GenBank/DDBJ databases">
        <authorList>
            <consortium name="Pathogen Informatics"/>
            <person name="Doyle S."/>
        </authorList>
    </citation>
    <scope>NUCLEOTIDE SEQUENCE [LARGE SCALE GENOMIC DNA]</scope>
    <source>
        <strain evidence="3 5">NCTC13560</strain>
    </source>
</reference>
<dbReference type="EMBL" id="UFVS01000001">
    <property type="protein sequence ID" value="SUX41361.1"/>
    <property type="molecule type" value="Genomic_DNA"/>
</dbReference>
<evidence type="ECO:0000313" key="3">
    <source>
        <dbReference type="EMBL" id="SUX41361.1"/>
    </source>
</evidence>
<accession>A0A381F478</accession>
<dbReference type="InterPro" id="IPR007712">
    <property type="entry name" value="RelE/ParE_toxin"/>
</dbReference>
<evidence type="ECO:0000313" key="4">
    <source>
        <dbReference type="Proteomes" id="UP000185725"/>
    </source>
</evidence>
<dbReference type="OrthoDB" id="1098070at2"/>
<dbReference type="EMBL" id="FTMF01000004">
    <property type="protein sequence ID" value="SIQ30639.1"/>
    <property type="molecule type" value="Genomic_DNA"/>
</dbReference>
<reference evidence="2 4" key="1">
    <citation type="submission" date="2017-01" db="EMBL/GenBank/DDBJ databases">
        <authorList>
            <person name="Varghese N."/>
            <person name="Submissions S."/>
        </authorList>
    </citation>
    <scope>NUCLEOTIDE SEQUENCE [LARGE SCALE GENOMIC DNA]</scope>
    <source>
        <strain evidence="2 4">ATCC 27950</strain>
    </source>
</reference>
<evidence type="ECO:0000256" key="1">
    <source>
        <dbReference type="ARBA" id="ARBA00022649"/>
    </source>
</evidence>
<dbReference type="RefSeq" id="WP_076559501.1">
    <property type="nucleotide sequence ID" value="NZ_CP033929.1"/>
</dbReference>
<evidence type="ECO:0000313" key="2">
    <source>
        <dbReference type="EMBL" id="SIQ30639.1"/>
    </source>
</evidence>
<gene>
    <name evidence="3" type="ORF">NCTC13560_00157</name>
    <name evidence="2" type="ORF">SAMN05421682_10446</name>
</gene>
<dbReference type="Proteomes" id="UP000185725">
    <property type="component" value="Unassembled WGS sequence"/>
</dbReference>
<proteinExistence type="predicted"/>